<proteinExistence type="predicted"/>
<evidence type="ECO:0000313" key="1">
    <source>
        <dbReference type="EMBL" id="QHS78866.1"/>
    </source>
</evidence>
<dbReference type="EMBL" id="MN740607">
    <property type="protein sequence ID" value="QHS78866.1"/>
    <property type="molecule type" value="Genomic_DNA"/>
</dbReference>
<accession>A0A6C0AGT0</accession>
<dbReference type="AlphaFoldDB" id="A0A6C0AGT0"/>
<dbReference type="Gene3D" id="1.10.510.10">
    <property type="entry name" value="Transferase(Phosphotransferase) domain 1"/>
    <property type="match status" value="1"/>
</dbReference>
<organism evidence="1">
    <name type="scientific">viral metagenome</name>
    <dbReference type="NCBI Taxonomy" id="1070528"/>
    <lineage>
        <taxon>unclassified sequences</taxon>
        <taxon>metagenomes</taxon>
        <taxon>organismal metagenomes</taxon>
    </lineage>
</organism>
<protein>
    <recommendedName>
        <fullName evidence="2">Protein kinase domain-containing protein</fullName>
    </recommendedName>
</protein>
<sequence>MVLQLQVEKKRYKNVEKFLCCSHIELEHIQSYFPSSVNDSIKFSKWNTIILNNRLIDVISEKQNSYSGIIDCSGIYNQIEFHIKSTPIIEPRTFFNYKSSNASHLVPGNYRKWRNTIDKIHSCDNSAYIDTLCSVYLSRLKEFGLTPHYGSIYGIYSGVMKDYQEDITEEYSIINEDNWLISCIQKNKIKIKHIYPRQINNNNNTYNLEVCDLDEYAIDAPDGIVPCIEEDDDTKHIIIYPEVPVQIVFMEKFDITLDNLLKDSINRVRIPTRFSFVRYIRQILVINKLKAWIFQILAGLYCANKHIYFVHNDLHVQNVMGKKTNNKYIYYQLSDNIYKIPTYGYIMNIIDFGRSTFKINNQLYIGDVFDENGDAGGQYYPNCGIQPHPAFDLARLACSFVEDLDDSLWPTKDDLNKYDIGCLINNWTYDDNGYSLLDIEGFELYIHIAKHFRKKTPETMLGHYTFNSYIFKSNENLSDINLIPLKFN</sequence>
<dbReference type="SUPFAM" id="SSF56112">
    <property type="entry name" value="Protein kinase-like (PK-like)"/>
    <property type="match status" value="1"/>
</dbReference>
<evidence type="ECO:0008006" key="2">
    <source>
        <dbReference type="Google" id="ProtNLM"/>
    </source>
</evidence>
<name>A0A6C0AGT0_9ZZZZ</name>
<dbReference type="InterPro" id="IPR011009">
    <property type="entry name" value="Kinase-like_dom_sf"/>
</dbReference>
<reference evidence="1" key="1">
    <citation type="journal article" date="2020" name="Nature">
        <title>Giant virus diversity and host interactions through global metagenomics.</title>
        <authorList>
            <person name="Schulz F."/>
            <person name="Roux S."/>
            <person name="Paez-Espino D."/>
            <person name="Jungbluth S."/>
            <person name="Walsh D.A."/>
            <person name="Denef V.J."/>
            <person name="McMahon K.D."/>
            <person name="Konstantinidis K.T."/>
            <person name="Eloe-Fadrosh E.A."/>
            <person name="Kyrpides N.C."/>
            <person name="Woyke T."/>
        </authorList>
    </citation>
    <scope>NUCLEOTIDE SEQUENCE</scope>
    <source>
        <strain evidence="1">GVMAG-S-1024976-23</strain>
    </source>
</reference>